<evidence type="ECO:0000313" key="1">
    <source>
        <dbReference type="EMBL" id="CAK9182859.1"/>
    </source>
</evidence>
<accession>A0ABC8UPF0</accession>
<proteinExistence type="predicted"/>
<keyword evidence="2" id="KW-1185">Reference proteome</keyword>
<name>A0ABC8UPF0_9AQUA</name>
<dbReference type="Proteomes" id="UP001642360">
    <property type="component" value="Unassembled WGS sequence"/>
</dbReference>
<organism evidence="1 2">
    <name type="scientific">Ilex paraguariensis</name>
    <name type="common">yerba mate</name>
    <dbReference type="NCBI Taxonomy" id="185542"/>
    <lineage>
        <taxon>Eukaryota</taxon>
        <taxon>Viridiplantae</taxon>
        <taxon>Streptophyta</taxon>
        <taxon>Embryophyta</taxon>
        <taxon>Tracheophyta</taxon>
        <taxon>Spermatophyta</taxon>
        <taxon>Magnoliopsida</taxon>
        <taxon>eudicotyledons</taxon>
        <taxon>Gunneridae</taxon>
        <taxon>Pentapetalae</taxon>
        <taxon>asterids</taxon>
        <taxon>campanulids</taxon>
        <taxon>Aquifoliales</taxon>
        <taxon>Aquifoliaceae</taxon>
        <taxon>Ilex</taxon>
    </lineage>
</organism>
<comment type="caution">
    <text evidence="1">The sequence shown here is derived from an EMBL/GenBank/DDBJ whole genome shotgun (WGS) entry which is preliminary data.</text>
</comment>
<evidence type="ECO:0000313" key="2">
    <source>
        <dbReference type="Proteomes" id="UP001642360"/>
    </source>
</evidence>
<feature type="non-terminal residue" evidence="1">
    <location>
        <position position="51"/>
    </location>
</feature>
<reference evidence="1 2" key="1">
    <citation type="submission" date="2024-02" db="EMBL/GenBank/DDBJ databases">
        <authorList>
            <person name="Vignale AGUSTIN F."/>
            <person name="Sosa J E."/>
            <person name="Modenutti C."/>
        </authorList>
    </citation>
    <scope>NUCLEOTIDE SEQUENCE [LARGE SCALE GENOMIC DNA]</scope>
</reference>
<dbReference type="EMBL" id="CAUOFW020008458">
    <property type="protein sequence ID" value="CAK9182859.1"/>
    <property type="molecule type" value="Genomic_DNA"/>
</dbReference>
<protein>
    <submittedName>
        <fullName evidence="1">Uncharacterized protein</fullName>
    </submittedName>
</protein>
<dbReference type="AlphaFoldDB" id="A0ABC8UPF0"/>
<sequence>METKRFASSSSTAAGERKKTILEVLLCLHEAEPEYYTEESIRSLMLAHGSQ</sequence>
<gene>
    <name evidence="1" type="ORF">ILEXP_LOCUS53082</name>
</gene>